<dbReference type="OrthoDB" id="5062850at2759"/>
<accession>A0A8H4NPY8</accession>
<dbReference type="Proteomes" id="UP000536711">
    <property type="component" value="Unassembled WGS sequence"/>
</dbReference>
<name>A0A8H4NPY8_9HYPO</name>
<gene>
    <name evidence="1" type="ORF">FACUT_1382</name>
</gene>
<comment type="caution">
    <text evidence="1">The sequence shown here is derived from an EMBL/GenBank/DDBJ whole genome shotgun (WGS) entry which is preliminary data.</text>
</comment>
<keyword evidence="2" id="KW-1185">Reference proteome</keyword>
<dbReference type="AlphaFoldDB" id="A0A8H4NPY8"/>
<organism evidence="1 2">
    <name type="scientific">Fusarium acutatum</name>
    <dbReference type="NCBI Taxonomy" id="78861"/>
    <lineage>
        <taxon>Eukaryota</taxon>
        <taxon>Fungi</taxon>
        <taxon>Dikarya</taxon>
        <taxon>Ascomycota</taxon>
        <taxon>Pezizomycotina</taxon>
        <taxon>Sordariomycetes</taxon>
        <taxon>Hypocreomycetidae</taxon>
        <taxon>Hypocreales</taxon>
        <taxon>Nectriaceae</taxon>
        <taxon>Fusarium</taxon>
        <taxon>Fusarium fujikuroi species complex</taxon>
    </lineage>
</organism>
<dbReference type="EMBL" id="JAADJF010000031">
    <property type="protein sequence ID" value="KAF4443325.1"/>
    <property type="molecule type" value="Genomic_DNA"/>
</dbReference>
<proteinExistence type="predicted"/>
<evidence type="ECO:0000313" key="1">
    <source>
        <dbReference type="EMBL" id="KAF4443325.1"/>
    </source>
</evidence>
<protein>
    <submittedName>
        <fullName evidence="1">Uncharacterized protein</fullName>
    </submittedName>
</protein>
<sequence>MVPGRFLSLPHEIRQLIYRAYFTLEDGYAFQPRSGKLAAVNGQPLDLALMYTCRLIASETKSLPLKHNLVSFSTVYDPEWRSWAGRFDCLLRTQYFMQEHILVELGTLGYITPAIYEEIRERFPWFVSKLQRVVRSPRQIRTIYSGRYLDGVVWDREWSLFYTVTGRERVFWGMSGPRYELSQAVKFALRLVAQQLETGPGSCLTQSRAGWQGDRKDLLDFLDECFEPWDIPSWSDLESMGQRLEDDDKWARLQLWELDAWEIAIVAYRSKYRFSAAAVAIRFLRHLPLSKRLSLRAILLREDHIAVGFQECHTNGLIPFLQENPRLRVEHRVSMLTNILQAANIFDNAYLFDLRAEGPDYERANILGNSVFRELSHWSVETLATLDAGMPTGSYSMIIDGELAMDLCSDIFQQTVQRDGAFFTALETCFPQMLDRHEAHMFDYLDSRAVEALALLTNETSILRCNFYPGQVWSADRFVKDFQGHNGATENGRYELYKKYSTRENFEFDPPIHLSSWQDLMMDNCESREILTDRDRREAGIDPRDLP</sequence>
<evidence type="ECO:0000313" key="2">
    <source>
        <dbReference type="Proteomes" id="UP000536711"/>
    </source>
</evidence>
<reference evidence="1 2" key="1">
    <citation type="submission" date="2020-01" db="EMBL/GenBank/DDBJ databases">
        <title>Identification and distribution of gene clusters putatively required for synthesis of sphingolipid metabolism inhibitors in phylogenetically diverse species of the filamentous fungus Fusarium.</title>
        <authorList>
            <person name="Kim H.-S."/>
            <person name="Busman M."/>
            <person name="Brown D.W."/>
            <person name="Divon H."/>
            <person name="Uhlig S."/>
            <person name="Proctor R.H."/>
        </authorList>
    </citation>
    <scope>NUCLEOTIDE SEQUENCE [LARGE SCALE GENOMIC DNA]</scope>
    <source>
        <strain evidence="1 2">NRRL 13308</strain>
    </source>
</reference>